<dbReference type="PANTHER" id="PTHR28181:SF1">
    <property type="entry name" value="COLD TOLERANCE PROTEIN 1"/>
    <property type="match status" value="1"/>
</dbReference>
<keyword evidence="2" id="KW-1185">Reference proteome</keyword>
<accession>A0A4U0U072</accession>
<dbReference type="InterPro" id="IPR036412">
    <property type="entry name" value="HAD-like_sf"/>
</dbReference>
<dbReference type="PANTHER" id="PTHR28181">
    <property type="entry name" value="UPF0655 PROTEIN YCR015C"/>
    <property type="match status" value="1"/>
</dbReference>
<organism evidence="1 2">
    <name type="scientific">Salinomyces thailandicus</name>
    <dbReference type="NCBI Taxonomy" id="706561"/>
    <lineage>
        <taxon>Eukaryota</taxon>
        <taxon>Fungi</taxon>
        <taxon>Dikarya</taxon>
        <taxon>Ascomycota</taxon>
        <taxon>Pezizomycotina</taxon>
        <taxon>Dothideomycetes</taxon>
        <taxon>Dothideomycetidae</taxon>
        <taxon>Mycosphaerellales</taxon>
        <taxon>Teratosphaeriaceae</taxon>
        <taxon>Salinomyces</taxon>
    </lineage>
</organism>
<reference evidence="1 2" key="1">
    <citation type="submission" date="2017-03" db="EMBL/GenBank/DDBJ databases">
        <title>Genomes of endolithic fungi from Antarctica.</title>
        <authorList>
            <person name="Coleine C."/>
            <person name="Masonjones S."/>
            <person name="Stajich J.E."/>
        </authorList>
    </citation>
    <scope>NUCLEOTIDE SEQUENCE [LARGE SCALE GENOMIC DNA]</scope>
    <source>
        <strain evidence="1 2">CCFEE 6315</strain>
    </source>
</reference>
<dbReference type="EMBL" id="NAJL01000021">
    <property type="protein sequence ID" value="TKA27822.1"/>
    <property type="molecule type" value="Genomic_DNA"/>
</dbReference>
<dbReference type="OrthoDB" id="10255128at2759"/>
<evidence type="ECO:0000313" key="1">
    <source>
        <dbReference type="EMBL" id="TKA27822.1"/>
    </source>
</evidence>
<dbReference type="AlphaFoldDB" id="A0A4U0U072"/>
<dbReference type="Proteomes" id="UP000308549">
    <property type="component" value="Unassembled WGS sequence"/>
</dbReference>
<dbReference type="InterPro" id="IPR023214">
    <property type="entry name" value="HAD_sf"/>
</dbReference>
<dbReference type="SUPFAM" id="SSF56784">
    <property type="entry name" value="HAD-like"/>
    <property type="match status" value="1"/>
</dbReference>
<gene>
    <name evidence="1" type="ORF">B0A50_04923</name>
</gene>
<comment type="caution">
    <text evidence="1">The sequence shown here is derived from an EMBL/GenBank/DDBJ whole genome shotgun (WGS) entry which is preliminary data.</text>
</comment>
<evidence type="ECO:0000313" key="2">
    <source>
        <dbReference type="Proteomes" id="UP000308549"/>
    </source>
</evidence>
<sequence>MTTPIIPTPKPKKLAQPIHLILDWDGTLTRSDTLSVLARIPEARDKRLGKPRSSSPDWSEFTKAYLDDYSKHKQAHYPSTADPEAYSQWLASLKAVEQASAKRISDSAFFKGCTTADVDNVAKTAIETGEVRLRKGAFGLFGLFVGPEPPAGSKLSILSVNFSETFIRRCLHRVSERLVDPAGLPVFLEALSRVEIRANEIEGLDDPDGSSGRLAGSLQTAADKLENFPPATNAQKVIYVGDSATDYECIRRAKPGVWICDCPQNRVVERAKETFKPLDCTMLPLGEGKEGIVDSFWARDLEAVSKYVGALL</sequence>
<dbReference type="InterPro" id="IPR050849">
    <property type="entry name" value="HAD-like_hydrolase_phosphatase"/>
</dbReference>
<proteinExistence type="predicted"/>
<dbReference type="Gene3D" id="3.40.50.1000">
    <property type="entry name" value="HAD superfamily/HAD-like"/>
    <property type="match status" value="1"/>
</dbReference>
<protein>
    <submittedName>
        <fullName evidence="1">Uncharacterized protein</fullName>
    </submittedName>
</protein>
<name>A0A4U0U072_9PEZI</name>